<dbReference type="Pfam" id="PF14391">
    <property type="entry name" value="DUF4421"/>
    <property type="match status" value="1"/>
</dbReference>
<dbReference type="EMBL" id="FOVN01000001">
    <property type="protein sequence ID" value="SFN45726.1"/>
    <property type="molecule type" value="Genomic_DNA"/>
</dbReference>
<protein>
    <recommendedName>
        <fullName evidence="3">DUF4421 domain-containing protein</fullName>
    </recommendedName>
</protein>
<dbReference type="STRING" id="649333.SAMN04487989_101548"/>
<evidence type="ECO:0000313" key="1">
    <source>
        <dbReference type="EMBL" id="SFN45726.1"/>
    </source>
</evidence>
<evidence type="ECO:0000313" key="2">
    <source>
        <dbReference type="Proteomes" id="UP000198705"/>
    </source>
</evidence>
<organism evidence="1 2">
    <name type="scientific">Bizionia echini</name>
    <dbReference type="NCBI Taxonomy" id="649333"/>
    <lineage>
        <taxon>Bacteria</taxon>
        <taxon>Pseudomonadati</taxon>
        <taxon>Bacteroidota</taxon>
        <taxon>Flavobacteriia</taxon>
        <taxon>Flavobacteriales</taxon>
        <taxon>Flavobacteriaceae</taxon>
        <taxon>Bizionia</taxon>
    </lineage>
</organism>
<reference evidence="2" key="1">
    <citation type="submission" date="2016-10" db="EMBL/GenBank/DDBJ databases">
        <authorList>
            <person name="Varghese N."/>
            <person name="Submissions S."/>
        </authorList>
    </citation>
    <scope>NUCLEOTIDE SEQUENCE [LARGE SCALE GENOMIC DNA]</scope>
    <source>
        <strain evidence="2">DSM 23925</strain>
    </source>
</reference>
<dbReference type="Proteomes" id="UP000198705">
    <property type="component" value="Unassembled WGS sequence"/>
</dbReference>
<gene>
    <name evidence="1" type="ORF">SAMN04487989_101548</name>
</gene>
<name>A0A1I4Z625_9FLAO</name>
<evidence type="ECO:0008006" key="3">
    <source>
        <dbReference type="Google" id="ProtNLM"/>
    </source>
</evidence>
<dbReference type="InterPro" id="IPR025535">
    <property type="entry name" value="DUF4421"/>
</dbReference>
<proteinExistence type="predicted"/>
<keyword evidence="2" id="KW-1185">Reference proteome</keyword>
<accession>A0A1I4Z625</accession>
<sequence length="328" mass="38265">MGLKNVSIILFIVFTTCTLFAQDSIPEVIYLKQTEYKELFPNRITARLFYVNTSNSLELKDRNSDLFFKLNPNKQNRIGASVSFRSLTISYSFAPDFLSENKDNDDSKLFNLNLRQYFGKHWMQTLDVFSEKGFYLSDGSNSAYFPKFKNFKIGGSTSYIWNENFSFRAIVSQDEKQLKSVGSFIPRFVYYYSKFSLKTEDNFLDSDYYTFDIAFAPSYYYNFVPTKNLFISAGASVGMGLNYSTSTDESLFSLLTELNFRGAITYDINDFYLGADYSYLILNHNTDRETYVKDDIPFFQIFLGYRFKAPKKLVYKTEELNKKIKLKK</sequence>
<dbReference type="RefSeq" id="WP_092206102.1">
    <property type="nucleotide sequence ID" value="NZ_FOVN01000001.1"/>
</dbReference>
<dbReference type="AlphaFoldDB" id="A0A1I4Z625"/>
<dbReference type="OrthoDB" id="669053at2"/>